<dbReference type="EMBL" id="NFEL01000042">
    <property type="protein sequence ID" value="OUA08968.1"/>
    <property type="molecule type" value="Genomic_DNA"/>
</dbReference>
<protein>
    <submittedName>
        <fullName evidence="1">Uncharacterized protein</fullName>
    </submittedName>
</protein>
<dbReference type="Proteomes" id="UP000195030">
    <property type="component" value="Unassembled WGS sequence"/>
</dbReference>
<reference evidence="1 2" key="1">
    <citation type="submission" date="2016-10" db="EMBL/GenBank/DDBJ databases">
        <title>Comparative genomics of Bacillus thuringiensis reveals a path to pathogens against multiple invertebrate hosts.</title>
        <authorList>
            <person name="Zheng J."/>
            <person name="Gao Q."/>
            <person name="Liu H."/>
            <person name="Peng D."/>
            <person name="Ruan L."/>
            <person name="Sun M."/>
        </authorList>
    </citation>
    <scope>NUCLEOTIDE SEQUENCE [LARGE SCALE GENOMIC DNA]</scope>
    <source>
        <strain evidence="1">CTC</strain>
    </source>
</reference>
<comment type="caution">
    <text evidence="1">The sequence shown here is derived from an EMBL/GenBank/DDBJ whole genome shotgun (WGS) entry which is preliminary data.</text>
</comment>
<evidence type="ECO:0000313" key="2">
    <source>
        <dbReference type="Proteomes" id="UP000195030"/>
    </source>
</evidence>
<gene>
    <name evidence="1" type="ORF">BK772_11820</name>
</gene>
<dbReference type="AlphaFoldDB" id="A0A243GNT6"/>
<organism evidence="1 2">
    <name type="scientific">Bacillus thuringiensis subsp. finitimus</name>
    <dbReference type="NCBI Taxonomy" id="29337"/>
    <lineage>
        <taxon>Bacteria</taxon>
        <taxon>Bacillati</taxon>
        <taxon>Bacillota</taxon>
        <taxon>Bacilli</taxon>
        <taxon>Bacillales</taxon>
        <taxon>Bacillaceae</taxon>
        <taxon>Bacillus</taxon>
        <taxon>Bacillus cereus group</taxon>
    </lineage>
</organism>
<sequence>MNRNQFKLIVSNAGNDISYKNKYWSIVMHIKKVYTLNEKITVGNVFNDIKKSSIKRAYLEVKQI</sequence>
<accession>A0A243GNT6</accession>
<proteinExistence type="predicted"/>
<evidence type="ECO:0000313" key="1">
    <source>
        <dbReference type="EMBL" id="OUA08968.1"/>
    </source>
</evidence>
<name>A0A243GNT6_BACTF</name>